<accession>A0ABU8TNI9</accession>
<dbReference type="InterPro" id="IPR050570">
    <property type="entry name" value="Cell_wall_metabolism_enzyme"/>
</dbReference>
<evidence type="ECO:0000256" key="5">
    <source>
        <dbReference type="ARBA" id="ARBA00022833"/>
    </source>
</evidence>
<keyword evidence="7" id="KW-0812">Transmembrane</keyword>
<dbReference type="EC" id="3.4.24.-" evidence="9"/>
<keyword evidence="2" id="KW-0645">Protease</keyword>
<keyword evidence="5" id="KW-0862">Zinc</keyword>
<keyword evidence="3" id="KW-0479">Metal-binding</keyword>
<keyword evidence="10" id="KW-1185">Reference proteome</keyword>
<evidence type="ECO:0000256" key="2">
    <source>
        <dbReference type="ARBA" id="ARBA00022670"/>
    </source>
</evidence>
<reference evidence="9 10" key="1">
    <citation type="submission" date="2024-02" db="EMBL/GenBank/DDBJ databases">
        <title>Roseibium algae sp. nov., isolated from marine alga (Grateloupia sp.), showing potential in myo-inositol conversion.</title>
        <authorList>
            <person name="Wang Y."/>
        </authorList>
    </citation>
    <scope>NUCLEOTIDE SEQUENCE [LARGE SCALE GENOMIC DNA]</scope>
    <source>
        <strain evidence="9 10">H3510</strain>
    </source>
</reference>
<dbReference type="Proteomes" id="UP001385499">
    <property type="component" value="Unassembled WGS sequence"/>
</dbReference>
<evidence type="ECO:0000256" key="1">
    <source>
        <dbReference type="ARBA" id="ARBA00001947"/>
    </source>
</evidence>
<keyword evidence="4 9" id="KW-0378">Hydrolase</keyword>
<evidence type="ECO:0000256" key="7">
    <source>
        <dbReference type="SAM" id="Phobius"/>
    </source>
</evidence>
<comment type="cofactor">
    <cofactor evidence="1">
        <name>Zn(2+)</name>
        <dbReference type="ChEBI" id="CHEBI:29105"/>
    </cofactor>
</comment>
<feature type="domain" description="M23ase beta-sheet core" evidence="8">
    <location>
        <begin position="505"/>
        <end position="602"/>
    </location>
</feature>
<evidence type="ECO:0000313" key="10">
    <source>
        <dbReference type="Proteomes" id="UP001385499"/>
    </source>
</evidence>
<evidence type="ECO:0000256" key="4">
    <source>
        <dbReference type="ARBA" id="ARBA00022801"/>
    </source>
</evidence>
<proteinExistence type="predicted"/>
<organism evidence="9 10">
    <name type="scientific">Roseibium algae</name>
    <dbReference type="NCBI Taxonomy" id="3123038"/>
    <lineage>
        <taxon>Bacteria</taxon>
        <taxon>Pseudomonadati</taxon>
        <taxon>Pseudomonadota</taxon>
        <taxon>Alphaproteobacteria</taxon>
        <taxon>Hyphomicrobiales</taxon>
        <taxon>Stappiaceae</taxon>
        <taxon>Roseibium</taxon>
    </lineage>
</organism>
<evidence type="ECO:0000259" key="8">
    <source>
        <dbReference type="Pfam" id="PF01551"/>
    </source>
</evidence>
<keyword evidence="6" id="KW-0482">Metalloprotease</keyword>
<dbReference type="PANTHER" id="PTHR21666:SF288">
    <property type="entry name" value="CELL DIVISION PROTEIN YTFB"/>
    <property type="match status" value="1"/>
</dbReference>
<gene>
    <name evidence="9" type="ORF">V6575_16700</name>
</gene>
<evidence type="ECO:0000256" key="6">
    <source>
        <dbReference type="ARBA" id="ARBA00023049"/>
    </source>
</evidence>
<dbReference type="InterPro" id="IPR016047">
    <property type="entry name" value="M23ase_b-sheet_dom"/>
</dbReference>
<dbReference type="EMBL" id="JBAKIA010000013">
    <property type="protein sequence ID" value="MEJ8475734.1"/>
    <property type="molecule type" value="Genomic_DNA"/>
</dbReference>
<sequence>MNVVLGDEEPLVVDDDRNGLPDRRRVSLRWLTGTILTGLTSMMLMGGALIAALDGQYSVSAATAPTDFSQPQGIESLLAGGAKGDKISRPAAEFANKQVIPVNVVTKDGDREHISVRDYTLVISSLATRKNQKLTPEIPTFNPLNMFSDVQTIPESSVPDTVFSNSTYGAKLEGEISISLTQFPTDSPLIEADQALPESEIEEKVRQTARFLAVDTVDTAARTLVDPARFDFNLARQSEFTRLAVRITPENVSFISKQDDQVRYTGMDEKIVPIADETDLTDVLLDNDVSPQDAELIAAAFADQYDLTMLQPGHRLRIAYAPSIDGSSQMRAERISLYSDKVHQATVARSDTGAYVVAKAPTNFLADAFAEADRVSYGGQTPVLYDSLYQTALEQKMARPLIDELIRIFSFDVDFNARVQPGDSLEVFYGDNDENTAPEVLYAGLNTGSSTRRYYRFRTPDDGLVDFYDANGQSAKKFLMRKPVSGGRFRSGFGMRRHPIYKYRKMHTGVDWSAPRGTPIMVAGNGTVTKAGWSSGYGRRIEVRHANGYATTYNHMSGFAKGIKEGVKVRQGQIIGYVGSTGLSTGPHLHYEVLVNKRYVDPMRIRLPRGRVLDGDMLTAFETERMRIDTLLDRTRPPSRVASKQ</sequence>
<dbReference type="CDD" id="cd12797">
    <property type="entry name" value="M23_peptidase"/>
    <property type="match status" value="1"/>
</dbReference>
<comment type="caution">
    <text evidence="9">The sequence shown here is derived from an EMBL/GenBank/DDBJ whole genome shotgun (WGS) entry which is preliminary data.</text>
</comment>
<dbReference type="RefSeq" id="WP_340275965.1">
    <property type="nucleotide sequence ID" value="NZ_JBAKIA010000013.1"/>
</dbReference>
<dbReference type="SUPFAM" id="SSF51261">
    <property type="entry name" value="Duplicated hybrid motif"/>
    <property type="match status" value="1"/>
</dbReference>
<evidence type="ECO:0000256" key="3">
    <source>
        <dbReference type="ARBA" id="ARBA00022723"/>
    </source>
</evidence>
<keyword evidence="7" id="KW-1133">Transmembrane helix</keyword>
<dbReference type="Pfam" id="PF01551">
    <property type="entry name" value="Peptidase_M23"/>
    <property type="match status" value="1"/>
</dbReference>
<name>A0ABU8TNI9_9HYPH</name>
<feature type="transmembrane region" description="Helical" evidence="7">
    <location>
        <begin position="30"/>
        <end position="53"/>
    </location>
</feature>
<keyword evidence="7" id="KW-0472">Membrane</keyword>
<evidence type="ECO:0000313" key="9">
    <source>
        <dbReference type="EMBL" id="MEJ8475734.1"/>
    </source>
</evidence>
<dbReference type="Gene3D" id="2.70.70.10">
    <property type="entry name" value="Glucose Permease (Domain IIA)"/>
    <property type="match status" value="1"/>
</dbReference>
<dbReference type="Gene3D" id="3.10.450.350">
    <property type="match status" value="1"/>
</dbReference>
<dbReference type="PANTHER" id="PTHR21666">
    <property type="entry name" value="PEPTIDASE-RELATED"/>
    <property type="match status" value="1"/>
</dbReference>
<dbReference type="InterPro" id="IPR011055">
    <property type="entry name" value="Dup_hybrid_motif"/>
</dbReference>
<dbReference type="GO" id="GO:0016787">
    <property type="term" value="F:hydrolase activity"/>
    <property type="evidence" value="ECO:0007669"/>
    <property type="project" value="UniProtKB-KW"/>
</dbReference>
<protein>
    <submittedName>
        <fullName evidence="9">M23 family metallopeptidase</fullName>
        <ecNumber evidence="9">3.4.24.-</ecNumber>
    </submittedName>
</protein>